<comment type="caution">
    <text evidence="2">The sequence shown here is derived from an EMBL/GenBank/DDBJ whole genome shotgun (WGS) entry which is preliminary data.</text>
</comment>
<evidence type="ECO:0000313" key="2">
    <source>
        <dbReference type="EMBL" id="MBY8338309.1"/>
    </source>
</evidence>
<feature type="signal peptide" evidence="1">
    <location>
        <begin position="1"/>
        <end position="22"/>
    </location>
</feature>
<feature type="chain" id="PRO_5046151888" evidence="1">
    <location>
        <begin position="23"/>
        <end position="116"/>
    </location>
</feature>
<reference evidence="2 3" key="1">
    <citation type="submission" date="2021-07" db="EMBL/GenBank/DDBJ databases">
        <title>Alteriqipengyuania abyssalis NZ-12B nov, sp.nov isolated from deep sea sponge in pacific ocean.</title>
        <authorList>
            <person name="Tareen S."/>
            <person name="Wink J."/>
        </authorList>
    </citation>
    <scope>NUCLEOTIDE SEQUENCE [LARGE SCALE GENOMIC DNA]</scope>
    <source>
        <strain evidence="2 3">NZ-12B</strain>
    </source>
</reference>
<dbReference type="Proteomes" id="UP000759298">
    <property type="component" value="Unassembled WGS sequence"/>
</dbReference>
<keyword evidence="3" id="KW-1185">Reference proteome</keyword>
<organism evidence="2 3">
    <name type="scientific">Alteriqipengyuania abyssalis</name>
    <dbReference type="NCBI Taxonomy" id="2860200"/>
    <lineage>
        <taxon>Bacteria</taxon>
        <taxon>Pseudomonadati</taxon>
        <taxon>Pseudomonadota</taxon>
        <taxon>Alphaproteobacteria</taxon>
        <taxon>Sphingomonadales</taxon>
        <taxon>Erythrobacteraceae</taxon>
        <taxon>Alteriqipengyuania</taxon>
    </lineage>
</organism>
<evidence type="ECO:0000313" key="3">
    <source>
        <dbReference type="Proteomes" id="UP000759298"/>
    </source>
</evidence>
<gene>
    <name evidence="2" type="ORF">KYN89_14765</name>
</gene>
<keyword evidence="1" id="KW-0732">Signal</keyword>
<evidence type="ECO:0000256" key="1">
    <source>
        <dbReference type="SAM" id="SignalP"/>
    </source>
</evidence>
<accession>A0ABS7PGY5</accession>
<proteinExistence type="predicted"/>
<sequence>MHSRIGCVATLAAMSATIPAPAAARDHTPEEIARIMADCAHVVEVAESSGAAFAHSSGDWKKWLVDYSRAHGVSATRQIDLVQARYRKRARVLGGDEAHKDMLRRARSCDKRLAGL</sequence>
<dbReference type="EMBL" id="JAHWXP010000005">
    <property type="protein sequence ID" value="MBY8338309.1"/>
    <property type="molecule type" value="Genomic_DNA"/>
</dbReference>
<name>A0ABS7PGY5_9SPHN</name>
<dbReference type="RefSeq" id="WP_156313754.1">
    <property type="nucleotide sequence ID" value="NZ_JAHWXP010000005.1"/>
</dbReference>
<protein>
    <submittedName>
        <fullName evidence="2">Uncharacterized protein</fullName>
    </submittedName>
</protein>